<protein>
    <submittedName>
        <fullName evidence="2">Uncharacterized protein</fullName>
    </submittedName>
</protein>
<feature type="transmembrane region" description="Helical" evidence="1">
    <location>
        <begin position="12"/>
        <end position="36"/>
    </location>
</feature>
<dbReference type="EMBL" id="MHKN01000058">
    <property type="protein sequence ID" value="OGY90733.1"/>
    <property type="molecule type" value="Genomic_DNA"/>
</dbReference>
<evidence type="ECO:0000313" key="3">
    <source>
        <dbReference type="Proteomes" id="UP000177349"/>
    </source>
</evidence>
<keyword evidence="1" id="KW-0472">Membrane</keyword>
<keyword evidence="1" id="KW-1133">Transmembrane helix</keyword>
<sequence length="106" mass="12235">MLNLTTLTSEGSLLVMHLIALVMILMLILMSLRIVWRVEKQLDTFFKLLTLAFFLLFIIQLMRVLVAAEIIEDSLAIDLFRLAPFIVFISALLKMNALIRKLDKEK</sequence>
<accession>A0A1G2BNN8</accession>
<reference evidence="2 3" key="1">
    <citation type="journal article" date="2016" name="Nat. Commun.">
        <title>Thousands of microbial genomes shed light on interconnected biogeochemical processes in an aquifer system.</title>
        <authorList>
            <person name="Anantharaman K."/>
            <person name="Brown C.T."/>
            <person name="Hug L.A."/>
            <person name="Sharon I."/>
            <person name="Castelle C.J."/>
            <person name="Probst A.J."/>
            <person name="Thomas B.C."/>
            <person name="Singh A."/>
            <person name="Wilkins M.J."/>
            <person name="Karaoz U."/>
            <person name="Brodie E.L."/>
            <person name="Williams K.H."/>
            <person name="Hubbard S.S."/>
            <person name="Banfield J.F."/>
        </authorList>
    </citation>
    <scope>NUCLEOTIDE SEQUENCE [LARGE SCALE GENOMIC DNA]</scope>
</reference>
<dbReference type="AlphaFoldDB" id="A0A1G2BNN8"/>
<evidence type="ECO:0000313" key="2">
    <source>
        <dbReference type="EMBL" id="OGY90733.1"/>
    </source>
</evidence>
<feature type="transmembrane region" description="Helical" evidence="1">
    <location>
        <begin position="79"/>
        <end position="99"/>
    </location>
</feature>
<gene>
    <name evidence="2" type="ORF">A3B31_03670</name>
</gene>
<organism evidence="2 3">
    <name type="scientific">Candidatus Komeilibacteria bacterium RIFCSPLOWO2_01_FULL_53_11</name>
    <dbReference type="NCBI Taxonomy" id="1798552"/>
    <lineage>
        <taxon>Bacteria</taxon>
        <taxon>Candidatus Komeiliibacteriota</taxon>
    </lineage>
</organism>
<evidence type="ECO:0000256" key="1">
    <source>
        <dbReference type="SAM" id="Phobius"/>
    </source>
</evidence>
<comment type="caution">
    <text evidence="2">The sequence shown here is derived from an EMBL/GenBank/DDBJ whole genome shotgun (WGS) entry which is preliminary data.</text>
</comment>
<keyword evidence="1" id="KW-0812">Transmembrane</keyword>
<name>A0A1G2BNN8_9BACT</name>
<proteinExistence type="predicted"/>
<dbReference type="Proteomes" id="UP000177349">
    <property type="component" value="Unassembled WGS sequence"/>
</dbReference>
<feature type="transmembrane region" description="Helical" evidence="1">
    <location>
        <begin position="48"/>
        <end position="67"/>
    </location>
</feature>